<accession>A0A9N9EZC5</accession>
<evidence type="ECO:0000313" key="8">
    <source>
        <dbReference type="Proteomes" id="UP000789405"/>
    </source>
</evidence>
<dbReference type="AlphaFoldDB" id="A0A9N9EZC5"/>
<evidence type="ECO:0000256" key="3">
    <source>
        <dbReference type="ARBA" id="ARBA00022676"/>
    </source>
</evidence>
<comment type="caution">
    <text evidence="7">The sequence shown here is derived from an EMBL/GenBank/DDBJ whole genome shotgun (WGS) entry which is preliminary data.</text>
</comment>
<comment type="subcellular location">
    <subcellularLocation>
        <location evidence="5">Golgi apparatus</location>
        <location evidence="5">Golgi stack membrane</location>
        <topology evidence="5">Single-pass type II membrane protein</topology>
    </subcellularLocation>
</comment>
<dbReference type="GO" id="GO:0046920">
    <property type="term" value="F:alpha-(1-&gt;3)-fucosyltransferase activity"/>
    <property type="evidence" value="ECO:0007669"/>
    <property type="project" value="TreeGrafter"/>
</dbReference>
<keyword evidence="5" id="KW-0472">Membrane</keyword>
<dbReference type="Pfam" id="PF00852">
    <property type="entry name" value="Glyco_transf_10"/>
    <property type="match status" value="1"/>
</dbReference>
<dbReference type="GO" id="GO:0032580">
    <property type="term" value="C:Golgi cisterna membrane"/>
    <property type="evidence" value="ECO:0007669"/>
    <property type="project" value="UniProtKB-SubCell"/>
</dbReference>
<protein>
    <recommendedName>
        <fullName evidence="5">Fucosyltransferase</fullName>
        <ecNumber evidence="5">2.4.1.-</ecNumber>
    </recommendedName>
</protein>
<evidence type="ECO:0000256" key="4">
    <source>
        <dbReference type="ARBA" id="ARBA00022679"/>
    </source>
</evidence>
<keyword evidence="3 5" id="KW-0328">Glycosyltransferase</keyword>
<proteinExistence type="inferred from homology"/>
<evidence type="ECO:0000313" key="7">
    <source>
        <dbReference type="EMBL" id="CAG8694118.1"/>
    </source>
</evidence>
<evidence type="ECO:0000259" key="6">
    <source>
        <dbReference type="Pfam" id="PF00852"/>
    </source>
</evidence>
<reference evidence="7" key="1">
    <citation type="submission" date="2021-06" db="EMBL/GenBank/DDBJ databases">
        <authorList>
            <person name="Kallberg Y."/>
            <person name="Tangrot J."/>
            <person name="Rosling A."/>
        </authorList>
    </citation>
    <scope>NUCLEOTIDE SEQUENCE</scope>
    <source>
        <strain evidence="7">MA453B</strain>
    </source>
</reference>
<dbReference type="InterPro" id="IPR055270">
    <property type="entry name" value="Glyco_tran_10_C"/>
</dbReference>
<dbReference type="InterPro" id="IPR001503">
    <property type="entry name" value="Glyco_trans_10"/>
</dbReference>
<dbReference type="Proteomes" id="UP000789405">
    <property type="component" value="Unassembled WGS sequence"/>
</dbReference>
<dbReference type="SUPFAM" id="SSF53756">
    <property type="entry name" value="UDP-Glycosyltransferase/glycogen phosphorylase"/>
    <property type="match status" value="1"/>
</dbReference>
<dbReference type="OrthoDB" id="427096at2759"/>
<evidence type="ECO:0000256" key="5">
    <source>
        <dbReference type="RuleBase" id="RU003832"/>
    </source>
</evidence>
<feature type="non-terminal residue" evidence="7">
    <location>
        <position position="175"/>
    </location>
</feature>
<dbReference type="EC" id="2.4.1.-" evidence="5"/>
<keyword evidence="5" id="KW-0333">Golgi apparatus</keyword>
<comment type="similarity">
    <text evidence="2 5">Belongs to the glycosyltransferase 10 family.</text>
</comment>
<gene>
    <name evidence="7" type="ORF">DERYTH_LOCUS12563</name>
</gene>
<keyword evidence="4 5" id="KW-0808">Transferase</keyword>
<dbReference type="PANTHER" id="PTHR11929">
    <property type="entry name" value="ALPHA- 1,3 -FUCOSYLTRANSFERASE"/>
    <property type="match status" value="1"/>
</dbReference>
<evidence type="ECO:0000256" key="2">
    <source>
        <dbReference type="ARBA" id="ARBA00008919"/>
    </source>
</evidence>
<dbReference type="EMBL" id="CAJVPY010008313">
    <property type="protein sequence ID" value="CAG8694118.1"/>
    <property type="molecule type" value="Genomic_DNA"/>
</dbReference>
<dbReference type="Gene3D" id="3.40.50.11660">
    <property type="entry name" value="Glycosyl transferase family 10, C-terminal domain"/>
    <property type="match status" value="1"/>
</dbReference>
<name>A0A9N9EZC5_9GLOM</name>
<dbReference type="InterPro" id="IPR038577">
    <property type="entry name" value="GT10-like_C_sf"/>
</dbReference>
<dbReference type="PANTHER" id="PTHR11929:SF194">
    <property type="entry name" value="ALPHA-(1,3)-FUCOSYLTRANSFERASE 10"/>
    <property type="match status" value="1"/>
</dbReference>
<evidence type="ECO:0000256" key="1">
    <source>
        <dbReference type="ARBA" id="ARBA00004922"/>
    </source>
</evidence>
<feature type="domain" description="Fucosyltransferase C-terminal" evidence="6">
    <location>
        <begin position="75"/>
        <end position="174"/>
    </location>
</feature>
<organism evidence="7 8">
    <name type="scientific">Dentiscutata erythropus</name>
    <dbReference type="NCBI Taxonomy" id="1348616"/>
    <lineage>
        <taxon>Eukaryota</taxon>
        <taxon>Fungi</taxon>
        <taxon>Fungi incertae sedis</taxon>
        <taxon>Mucoromycota</taxon>
        <taxon>Glomeromycotina</taxon>
        <taxon>Glomeromycetes</taxon>
        <taxon>Diversisporales</taxon>
        <taxon>Gigasporaceae</taxon>
        <taxon>Dentiscutata</taxon>
    </lineage>
</organism>
<keyword evidence="5" id="KW-0812">Transmembrane</keyword>
<keyword evidence="8" id="KW-1185">Reference proteome</keyword>
<comment type="pathway">
    <text evidence="1">Protein modification; protein glycosylation.</text>
</comment>
<sequence length="175" mass="20923">NMTKLDNLMPEEFRMADGLFCIDWQILPKIKSWEGLKIFDQQLMKILICLQVTFNQILEWQTKEPFNLKNLNENSTIVSFIASHWTDFRKDWVPKLQAYIYIASFGKVHHNTDWDIHSECATFKRNTMYYFEDFNAKNCIISKYPFYLAIENLQEKNYSSKKLWDLFKLGAVLII</sequence>